<organism evidence="9 10">
    <name type="scientific">Candidatus Ryanbacteria bacterium RIFCSPHIGHO2_01_45_13</name>
    <dbReference type="NCBI Taxonomy" id="1802112"/>
    <lineage>
        <taxon>Bacteria</taxon>
        <taxon>Candidatus Ryaniibacteriota</taxon>
    </lineage>
</organism>
<keyword evidence="3" id="KW-0808">Transferase</keyword>
<evidence type="ECO:0000313" key="10">
    <source>
        <dbReference type="Proteomes" id="UP000176700"/>
    </source>
</evidence>
<protein>
    <recommendedName>
        <fullName evidence="8">Glycosyltransferase 2-like domain-containing protein</fullName>
    </recommendedName>
</protein>
<evidence type="ECO:0000313" key="9">
    <source>
        <dbReference type="EMBL" id="OGZ42683.1"/>
    </source>
</evidence>
<keyword evidence="4 7" id="KW-0812">Transmembrane</keyword>
<dbReference type="PANTHER" id="PTHR48090">
    <property type="entry name" value="UNDECAPRENYL-PHOSPHATE 4-DEOXY-4-FORMAMIDO-L-ARABINOSE TRANSFERASE-RELATED"/>
    <property type="match status" value="1"/>
</dbReference>
<dbReference type="EMBL" id="MHNI01000014">
    <property type="protein sequence ID" value="OGZ42683.1"/>
    <property type="molecule type" value="Genomic_DNA"/>
</dbReference>
<proteinExistence type="predicted"/>
<dbReference type="InterPro" id="IPR029044">
    <property type="entry name" value="Nucleotide-diphossugar_trans"/>
</dbReference>
<dbReference type="SUPFAM" id="SSF53448">
    <property type="entry name" value="Nucleotide-diphospho-sugar transferases"/>
    <property type="match status" value="1"/>
</dbReference>
<gene>
    <name evidence="9" type="ORF">A2W41_02975</name>
</gene>
<comment type="subcellular location">
    <subcellularLocation>
        <location evidence="1">Membrane</location>
        <topology evidence="1">Multi-pass membrane protein</topology>
    </subcellularLocation>
</comment>
<name>A0A1G2FX86_9BACT</name>
<evidence type="ECO:0000256" key="5">
    <source>
        <dbReference type="ARBA" id="ARBA00022989"/>
    </source>
</evidence>
<keyword evidence="2" id="KW-0328">Glycosyltransferase</keyword>
<sequence length="310" mass="35086">MNSVIISVHNEEAIVKELVRRLKKVLNALSGSYEIIFIDNGSSDSTPRIIEEEHKNDSRIKFIQLSRDFGQGIALRAGFQFAKGDVVIIMDGDLQDIPEEIPKLISKLKEGYDLVYAQRINRQDSPFRKSASFIVRKILAYLIRGEDVPSGDERMSVGVFRAMNREVADAIKSLPEHTAYIQGLIRWVGFRQTTIEVEHGRRFAGKSKYALRNLLAYAFDGVISSSTYPLRFATLLGLLLAISSFLMGFGHFFYRIFYGTRAAGFTTLILVVLFLGGVQLMIIGIMGEYLGRIYTETKRKPLYIIKKKLL</sequence>
<evidence type="ECO:0000256" key="1">
    <source>
        <dbReference type="ARBA" id="ARBA00004141"/>
    </source>
</evidence>
<dbReference type="CDD" id="cd04187">
    <property type="entry name" value="DPM1_like_bac"/>
    <property type="match status" value="1"/>
</dbReference>
<dbReference type="GO" id="GO:0016757">
    <property type="term" value="F:glycosyltransferase activity"/>
    <property type="evidence" value="ECO:0007669"/>
    <property type="project" value="UniProtKB-KW"/>
</dbReference>
<feature type="transmembrane region" description="Helical" evidence="7">
    <location>
        <begin position="232"/>
        <end position="253"/>
    </location>
</feature>
<evidence type="ECO:0000256" key="7">
    <source>
        <dbReference type="SAM" id="Phobius"/>
    </source>
</evidence>
<evidence type="ECO:0000256" key="4">
    <source>
        <dbReference type="ARBA" id="ARBA00022692"/>
    </source>
</evidence>
<feature type="domain" description="Glycosyltransferase 2-like" evidence="8">
    <location>
        <begin position="3"/>
        <end position="170"/>
    </location>
</feature>
<keyword evidence="6 7" id="KW-0472">Membrane</keyword>
<dbReference type="Proteomes" id="UP000176700">
    <property type="component" value="Unassembled WGS sequence"/>
</dbReference>
<evidence type="ECO:0000256" key="3">
    <source>
        <dbReference type="ARBA" id="ARBA00022679"/>
    </source>
</evidence>
<evidence type="ECO:0000256" key="6">
    <source>
        <dbReference type="ARBA" id="ARBA00023136"/>
    </source>
</evidence>
<reference evidence="9 10" key="1">
    <citation type="journal article" date="2016" name="Nat. Commun.">
        <title>Thousands of microbial genomes shed light on interconnected biogeochemical processes in an aquifer system.</title>
        <authorList>
            <person name="Anantharaman K."/>
            <person name="Brown C.T."/>
            <person name="Hug L.A."/>
            <person name="Sharon I."/>
            <person name="Castelle C.J."/>
            <person name="Probst A.J."/>
            <person name="Thomas B.C."/>
            <person name="Singh A."/>
            <person name="Wilkins M.J."/>
            <person name="Karaoz U."/>
            <person name="Brodie E.L."/>
            <person name="Williams K.H."/>
            <person name="Hubbard S.S."/>
            <person name="Banfield J.F."/>
        </authorList>
    </citation>
    <scope>NUCLEOTIDE SEQUENCE [LARGE SCALE GENOMIC DNA]</scope>
</reference>
<keyword evidence="5 7" id="KW-1133">Transmembrane helix</keyword>
<comment type="caution">
    <text evidence="9">The sequence shown here is derived from an EMBL/GenBank/DDBJ whole genome shotgun (WGS) entry which is preliminary data.</text>
</comment>
<feature type="transmembrane region" description="Helical" evidence="7">
    <location>
        <begin position="265"/>
        <end position="290"/>
    </location>
</feature>
<evidence type="ECO:0000259" key="8">
    <source>
        <dbReference type="Pfam" id="PF00535"/>
    </source>
</evidence>
<dbReference type="InterPro" id="IPR050256">
    <property type="entry name" value="Glycosyltransferase_2"/>
</dbReference>
<dbReference type="Gene3D" id="3.90.550.10">
    <property type="entry name" value="Spore Coat Polysaccharide Biosynthesis Protein SpsA, Chain A"/>
    <property type="match status" value="1"/>
</dbReference>
<dbReference type="PANTHER" id="PTHR48090:SF1">
    <property type="entry name" value="PROPHAGE BACTOPRENOL GLUCOSYL TRANSFERASE HOMOLOG"/>
    <property type="match status" value="1"/>
</dbReference>
<dbReference type="Pfam" id="PF00535">
    <property type="entry name" value="Glycos_transf_2"/>
    <property type="match status" value="1"/>
</dbReference>
<evidence type="ECO:0000256" key="2">
    <source>
        <dbReference type="ARBA" id="ARBA00022676"/>
    </source>
</evidence>
<dbReference type="AlphaFoldDB" id="A0A1G2FX86"/>
<dbReference type="GO" id="GO:0005886">
    <property type="term" value="C:plasma membrane"/>
    <property type="evidence" value="ECO:0007669"/>
    <property type="project" value="TreeGrafter"/>
</dbReference>
<accession>A0A1G2FX86</accession>
<dbReference type="InterPro" id="IPR001173">
    <property type="entry name" value="Glyco_trans_2-like"/>
</dbReference>